<dbReference type="GO" id="GO:0016491">
    <property type="term" value="F:oxidoreductase activity"/>
    <property type="evidence" value="ECO:0007669"/>
    <property type="project" value="UniProtKB-KW"/>
</dbReference>
<dbReference type="InterPro" id="IPR036291">
    <property type="entry name" value="NAD(P)-bd_dom_sf"/>
</dbReference>
<evidence type="ECO:0000313" key="6">
    <source>
        <dbReference type="EMBL" id="MBK1878228.1"/>
    </source>
</evidence>
<dbReference type="RefSeq" id="WP_200356440.1">
    <property type="nucleotide sequence ID" value="NZ_JAENIL010000027.1"/>
</dbReference>
<comment type="caution">
    <text evidence="6">The sequence shown here is derived from an EMBL/GenBank/DDBJ whole genome shotgun (WGS) entry which is preliminary data.</text>
</comment>
<feature type="domain" description="NAD-dependent epimerase/dehydratase" evidence="5">
    <location>
        <begin position="14"/>
        <end position="231"/>
    </location>
</feature>
<proteinExistence type="inferred from homology"/>
<evidence type="ECO:0000259" key="5">
    <source>
        <dbReference type="Pfam" id="PF01370"/>
    </source>
</evidence>
<comment type="similarity">
    <text evidence="1">Belongs to the short-chain dehydrogenases/reductases (SDR) family.</text>
</comment>
<dbReference type="Pfam" id="PF00106">
    <property type="entry name" value="adh_short"/>
    <property type="match status" value="1"/>
</dbReference>
<name>A0A934VS25_9BACT</name>
<evidence type="ECO:0000256" key="1">
    <source>
        <dbReference type="ARBA" id="ARBA00006484"/>
    </source>
</evidence>
<keyword evidence="2" id="KW-0560">Oxidoreductase</keyword>
<evidence type="ECO:0000256" key="2">
    <source>
        <dbReference type="ARBA" id="ARBA00023002"/>
    </source>
</evidence>
<keyword evidence="3" id="KW-0175">Coiled coil</keyword>
<evidence type="ECO:0000256" key="4">
    <source>
        <dbReference type="SAM" id="MobiDB-lite"/>
    </source>
</evidence>
<sequence length="581" mass="64311">MLHLLDTQKGMNAVVTGASGFIGKHLVEHLSEDPSIQLKLIVRDSSKQLPARNTTKAILWTNQNECESAIQEADYIFHIAGNPNFNDKNASAQQEANIDLTRRLLSFIPSNTGLKRFIYLSTTAAMDRPKSWDNNSPIQEDDIPYPRTQYGKSKREAEIQIEKSGLPYTIIRVGPVFGPGMRNNSHLAVLSKIAQKNGLLSKLNFPGLFSLIHVKDVARALSFLASNPKAENQTFHLSHPESHTLGRLLAELRTLHGNSPTQWNFPQHLAKGISFLKKFLPPSLSNLLFNYYWVQPKKVEKLGFTFDIHPLEELPRFVREQRDTQPSHSKETIVITGGASGIGLALSRSLFALGYHVAIIDKNESSLKDAKRSLDALTIQADLTKTEEIERAFSDLSSLQSEVVGLINNAGVGYRGAFRTSSLEKADLVTDLNIKAPLRICHHALNGFPKLESIINVCSSSAFQPLPFIAPYAASKAFLLSFSLALKEECDRDNNSKCKVITVCPSGTNTNFQETAGVKKTSNQGLLTPEETAAQIIRKGFLQKKPLVLIGSSCKGMNLIARILPHTKQAKLWGKLMQSLR</sequence>
<dbReference type="Proteomes" id="UP000617628">
    <property type="component" value="Unassembled WGS sequence"/>
</dbReference>
<dbReference type="AlphaFoldDB" id="A0A934VS25"/>
<dbReference type="EMBL" id="JAENIL010000027">
    <property type="protein sequence ID" value="MBK1878228.1"/>
    <property type="molecule type" value="Genomic_DNA"/>
</dbReference>
<evidence type="ECO:0000313" key="7">
    <source>
        <dbReference type="Proteomes" id="UP000617628"/>
    </source>
</evidence>
<dbReference type="SUPFAM" id="SSF51735">
    <property type="entry name" value="NAD(P)-binding Rossmann-fold domains"/>
    <property type="match status" value="2"/>
</dbReference>
<dbReference type="Gene3D" id="3.40.50.720">
    <property type="entry name" value="NAD(P)-binding Rossmann-like Domain"/>
    <property type="match status" value="2"/>
</dbReference>
<gene>
    <name evidence="6" type="ORF">JIN87_15215</name>
</gene>
<dbReference type="Pfam" id="PF01370">
    <property type="entry name" value="Epimerase"/>
    <property type="match status" value="1"/>
</dbReference>
<feature type="region of interest" description="Disordered" evidence="4">
    <location>
        <begin position="130"/>
        <end position="154"/>
    </location>
</feature>
<dbReference type="InterPro" id="IPR002347">
    <property type="entry name" value="SDR_fam"/>
</dbReference>
<reference evidence="6" key="1">
    <citation type="submission" date="2021-01" db="EMBL/GenBank/DDBJ databases">
        <title>Modified the classification status of verrucomicrobia.</title>
        <authorList>
            <person name="Feng X."/>
        </authorList>
    </citation>
    <scope>NUCLEOTIDE SEQUENCE</scope>
    <source>
        <strain evidence="6">KCTC 13126</strain>
    </source>
</reference>
<organism evidence="6 7">
    <name type="scientific">Pelagicoccus mobilis</name>
    <dbReference type="NCBI Taxonomy" id="415221"/>
    <lineage>
        <taxon>Bacteria</taxon>
        <taxon>Pseudomonadati</taxon>
        <taxon>Verrucomicrobiota</taxon>
        <taxon>Opitutia</taxon>
        <taxon>Puniceicoccales</taxon>
        <taxon>Pelagicoccaceae</taxon>
        <taxon>Pelagicoccus</taxon>
    </lineage>
</organism>
<dbReference type="PANTHER" id="PTHR44196:SF1">
    <property type="entry name" value="DEHYDROGENASE_REDUCTASE SDR FAMILY MEMBER 7B"/>
    <property type="match status" value="1"/>
</dbReference>
<dbReference type="GO" id="GO:0016020">
    <property type="term" value="C:membrane"/>
    <property type="evidence" value="ECO:0007669"/>
    <property type="project" value="TreeGrafter"/>
</dbReference>
<dbReference type="PANTHER" id="PTHR44196">
    <property type="entry name" value="DEHYDROGENASE/REDUCTASE SDR FAMILY MEMBER 7B"/>
    <property type="match status" value="1"/>
</dbReference>
<keyword evidence="7" id="KW-1185">Reference proteome</keyword>
<protein>
    <submittedName>
        <fullName evidence="6">SDR family NAD(P)-dependent oxidoreductase</fullName>
    </submittedName>
</protein>
<accession>A0A934VS25</accession>
<dbReference type="InterPro" id="IPR001509">
    <property type="entry name" value="Epimerase_deHydtase"/>
</dbReference>
<dbReference type="PRINTS" id="PR00081">
    <property type="entry name" value="GDHRDH"/>
</dbReference>
<evidence type="ECO:0000256" key="3">
    <source>
        <dbReference type="SAM" id="Coils"/>
    </source>
</evidence>
<dbReference type="CDD" id="cd05233">
    <property type="entry name" value="SDR_c"/>
    <property type="match status" value="1"/>
</dbReference>
<feature type="coiled-coil region" evidence="3">
    <location>
        <begin position="360"/>
        <end position="387"/>
    </location>
</feature>